<organism evidence="8 9">
    <name type="scientific">Paramaledivibacter caminithermalis (strain DSM 15212 / CIP 107654 / DViRD3)</name>
    <name type="common">Clostridium caminithermale</name>
    <dbReference type="NCBI Taxonomy" id="1121301"/>
    <lineage>
        <taxon>Bacteria</taxon>
        <taxon>Bacillati</taxon>
        <taxon>Bacillota</taxon>
        <taxon>Clostridia</taxon>
        <taxon>Peptostreptococcales</taxon>
        <taxon>Caminicellaceae</taxon>
        <taxon>Paramaledivibacter</taxon>
    </lineage>
</organism>
<dbReference type="PROSITE" id="PS00675">
    <property type="entry name" value="SIGMA54_INTERACT_1"/>
    <property type="match status" value="1"/>
</dbReference>
<dbReference type="InterPro" id="IPR025943">
    <property type="entry name" value="Sigma_54_int_dom_ATP-bd_2"/>
</dbReference>
<dbReference type="Gene3D" id="3.40.50.300">
    <property type="entry name" value="P-loop containing nucleotide triphosphate hydrolases"/>
    <property type="match status" value="1"/>
</dbReference>
<dbReference type="InterPro" id="IPR013656">
    <property type="entry name" value="PAS_4"/>
</dbReference>
<dbReference type="InterPro" id="IPR058031">
    <property type="entry name" value="AAA_lid_NorR"/>
</dbReference>
<dbReference type="CDD" id="cd00130">
    <property type="entry name" value="PAS"/>
    <property type="match status" value="1"/>
</dbReference>
<keyword evidence="5" id="KW-0804">Transcription</keyword>
<evidence type="ECO:0000256" key="3">
    <source>
        <dbReference type="ARBA" id="ARBA00023015"/>
    </source>
</evidence>
<dbReference type="PROSITE" id="PS00676">
    <property type="entry name" value="SIGMA54_INTERACT_2"/>
    <property type="match status" value="1"/>
</dbReference>
<gene>
    <name evidence="8" type="ORF">SAMN02745912_00184</name>
</gene>
<dbReference type="Gene3D" id="3.30.450.20">
    <property type="entry name" value="PAS domain"/>
    <property type="match status" value="1"/>
</dbReference>
<proteinExistence type="predicted"/>
<evidence type="ECO:0000313" key="8">
    <source>
        <dbReference type="EMBL" id="SHJ50862.1"/>
    </source>
</evidence>
<dbReference type="SUPFAM" id="SSF52540">
    <property type="entry name" value="P-loop containing nucleoside triphosphate hydrolases"/>
    <property type="match status" value="1"/>
</dbReference>
<dbReference type="SUPFAM" id="SSF46689">
    <property type="entry name" value="Homeodomain-like"/>
    <property type="match status" value="1"/>
</dbReference>
<dbReference type="CDD" id="cd00009">
    <property type="entry name" value="AAA"/>
    <property type="match status" value="1"/>
</dbReference>
<dbReference type="GO" id="GO:0006355">
    <property type="term" value="P:regulation of DNA-templated transcription"/>
    <property type="evidence" value="ECO:0007669"/>
    <property type="project" value="InterPro"/>
</dbReference>
<feature type="domain" description="PAS" evidence="7">
    <location>
        <begin position="22"/>
        <end position="70"/>
    </location>
</feature>
<dbReference type="InterPro" id="IPR002078">
    <property type="entry name" value="Sigma_54_int"/>
</dbReference>
<dbReference type="PANTHER" id="PTHR32071:SF74">
    <property type="entry name" value="TRANSCRIPTIONAL ACTIVATOR ROCR"/>
    <property type="match status" value="1"/>
</dbReference>
<feature type="domain" description="Sigma-54 factor interaction" evidence="6">
    <location>
        <begin position="169"/>
        <end position="397"/>
    </location>
</feature>
<dbReference type="PANTHER" id="PTHR32071">
    <property type="entry name" value="TRANSCRIPTIONAL REGULATORY PROTEIN"/>
    <property type="match status" value="1"/>
</dbReference>
<keyword evidence="3" id="KW-0805">Transcription regulation</keyword>
<keyword evidence="2" id="KW-0067">ATP-binding</keyword>
<evidence type="ECO:0000259" key="7">
    <source>
        <dbReference type="PROSITE" id="PS50112"/>
    </source>
</evidence>
<evidence type="ECO:0000256" key="1">
    <source>
        <dbReference type="ARBA" id="ARBA00022741"/>
    </source>
</evidence>
<reference evidence="8 9" key="1">
    <citation type="submission" date="2016-11" db="EMBL/GenBank/DDBJ databases">
        <authorList>
            <person name="Jaros S."/>
            <person name="Januszkiewicz K."/>
            <person name="Wedrychowicz H."/>
        </authorList>
    </citation>
    <scope>NUCLEOTIDE SEQUENCE [LARGE SCALE GENOMIC DNA]</scope>
    <source>
        <strain evidence="8 9">DSM 15212</strain>
    </source>
</reference>
<dbReference type="NCBIfam" id="TIGR00229">
    <property type="entry name" value="sensory_box"/>
    <property type="match status" value="1"/>
</dbReference>
<evidence type="ECO:0000313" key="9">
    <source>
        <dbReference type="Proteomes" id="UP000184465"/>
    </source>
</evidence>
<dbReference type="InterPro" id="IPR002197">
    <property type="entry name" value="HTH_Fis"/>
</dbReference>
<dbReference type="Pfam" id="PF25601">
    <property type="entry name" value="AAA_lid_14"/>
    <property type="match status" value="1"/>
</dbReference>
<evidence type="ECO:0000256" key="5">
    <source>
        <dbReference type="ARBA" id="ARBA00023163"/>
    </source>
</evidence>
<dbReference type="Pfam" id="PF08448">
    <property type="entry name" value="PAS_4"/>
    <property type="match status" value="1"/>
</dbReference>
<evidence type="ECO:0000259" key="6">
    <source>
        <dbReference type="PROSITE" id="PS50045"/>
    </source>
</evidence>
<dbReference type="Gene3D" id="1.10.10.60">
    <property type="entry name" value="Homeodomain-like"/>
    <property type="match status" value="1"/>
</dbReference>
<dbReference type="GO" id="GO:0005524">
    <property type="term" value="F:ATP binding"/>
    <property type="evidence" value="ECO:0007669"/>
    <property type="project" value="UniProtKB-KW"/>
</dbReference>
<dbReference type="Pfam" id="PF00158">
    <property type="entry name" value="Sigma54_activat"/>
    <property type="match status" value="1"/>
</dbReference>
<dbReference type="InterPro" id="IPR009057">
    <property type="entry name" value="Homeodomain-like_sf"/>
</dbReference>
<dbReference type="AlphaFoldDB" id="A0A1M6JW23"/>
<dbReference type="InterPro" id="IPR027417">
    <property type="entry name" value="P-loop_NTPase"/>
</dbReference>
<dbReference type="OrthoDB" id="9803970at2"/>
<dbReference type="GO" id="GO:0043565">
    <property type="term" value="F:sequence-specific DNA binding"/>
    <property type="evidence" value="ECO:0007669"/>
    <property type="project" value="InterPro"/>
</dbReference>
<dbReference type="SMART" id="SM00382">
    <property type="entry name" value="AAA"/>
    <property type="match status" value="1"/>
</dbReference>
<dbReference type="EMBL" id="FRAG01000001">
    <property type="protein sequence ID" value="SHJ50862.1"/>
    <property type="molecule type" value="Genomic_DNA"/>
</dbReference>
<keyword evidence="9" id="KW-1185">Reference proteome</keyword>
<sequence>MCRFITAYFYIGVILLSRKKIYEYIVQNILPHIEEGIHVIDENGKTIIYNSPMADIEGLEADQVLGRHLLEVFPSLNQETSTLLKVLNSGKTLEQCKQSYLNLKGKKISTINTTIPIIEDKKIIGAIEIAKNITKVSHLSEQIIELQQRLIEPNGEKNKVENHYTFDSIIGKDKDFIKAIAFAKRASKTSSSVLIYGETGTGKELFAQSIHYESSRANKPFIAQNCAALPETLLEGILFGTSKGSFTGAIDRPGLFEQANGGTLFLDEINSMSLSLQAKLLRVLQESYVRRVGGTKDIPIDVRIIAATNVDPIKAIEQNHIRRDLYYRINVINIRIPPLRNRQEDIPILIDHFIKYYNQKLNKDVWMISKDLLDAFLNYLWPGNVRELQNFIESSMNMVLEEHVIKKEHIPPYVEELMMQNISLNIENELKNELKDVNNLNDYLEDIEKKIIGNFLKANRFNITRTSKELGISRQNLQYKIKKYKLECEAK</sequence>
<dbReference type="InterPro" id="IPR025662">
    <property type="entry name" value="Sigma_54_int_dom_ATP-bd_1"/>
</dbReference>
<dbReference type="Pfam" id="PF02954">
    <property type="entry name" value="HTH_8"/>
    <property type="match status" value="1"/>
</dbReference>
<dbReference type="PROSITE" id="PS00688">
    <property type="entry name" value="SIGMA54_INTERACT_3"/>
    <property type="match status" value="1"/>
</dbReference>
<dbReference type="STRING" id="1121301.SAMN02745912_00184"/>
<dbReference type="PROSITE" id="PS50045">
    <property type="entry name" value="SIGMA54_INTERACT_4"/>
    <property type="match status" value="1"/>
</dbReference>
<accession>A0A1M6JW23</accession>
<protein>
    <submittedName>
        <fullName evidence="8">Arginine utilization regulatory protein</fullName>
    </submittedName>
</protein>
<keyword evidence="1" id="KW-0547">Nucleotide-binding</keyword>
<dbReference type="SUPFAM" id="SSF55785">
    <property type="entry name" value="PYP-like sensor domain (PAS domain)"/>
    <property type="match status" value="1"/>
</dbReference>
<dbReference type="Gene3D" id="1.10.8.60">
    <property type="match status" value="1"/>
</dbReference>
<dbReference type="InterPro" id="IPR025944">
    <property type="entry name" value="Sigma_54_int_dom_CS"/>
</dbReference>
<evidence type="ECO:0000256" key="2">
    <source>
        <dbReference type="ARBA" id="ARBA00022840"/>
    </source>
</evidence>
<dbReference type="FunFam" id="3.40.50.300:FF:000006">
    <property type="entry name" value="DNA-binding transcriptional regulator NtrC"/>
    <property type="match status" value="1"/>
</dbReference>
<dbReference type="Proteomes" id="UP000184465">
    <property type="component" value="Unassembled WGS sequence"/>
</dbReference>
<dbReference type="InterPro" id="IPR003593">
    <property type="entry name" value="AAA+_ATPase"/>
</dbReference>
<dbReference type="InterPro" id="IPR000014">
    <property type="entry name" value="PAS"/>
</dbReference>
<dbReference type="InterPro" id="IPR035965">
    <property type="entry name" value="PAS-like_dom_sf"/>
</dbReference>
<dbReference type="PROSITE" id="PS50112">
    <property type="entry name" value="PAS"/>
    <property type="match status" value="1"/>
</dbReference>
<evidence type="ECO:0000256" key="4">
    <source>
        <dbReference type="ARBA" id="ARBA00023125"/>
    </source>
</evidence>
<keyword evidence="4" id="KW-0238">DNA-binding</keyword>
<name>A0A1M6JW23_PARC5</name>